<accession>A0A645CJT9</accession>
<evidence type="ECO:0000313" key="1">
    <source>
        <dbReference type="EMBL" id="MPM77217.1"/>
    </source>
</evidence>
<organism evidence="1">
    <name type="scientific">bioreactor metagenome</name>
    <dbReference type="NCBI Taxonomy" id="1076179"/>
    <lineage>
        <taxon>unclassified sequences</taxon>
        <taxon>metagenomes</taxon>
        <taxon>ecological metagenomes</taxon>
    </lineage>
</organism>
<gene>
    <name evidence="1" type="ORF">SDC9_124217</name>
</gene>
<name>A0A645CJT9_9ZZZZ</name>
<reference evidence="1" key="1">
    <citation type="submission" date="2019-08" db="EMBL/GenBank/DDBJ databases">
        <authorList>
            <person name="Kucharzyk K."/>
            <person name="Murdoch R.W."/>
            <person name="Higgins S."/>
            <person name="Loffler F."/>
        </authorList>
    </citation>
    <scope>NUCLEOTIDE SEQUENCE</scope>
</reference>
<dbReference type="EMBL" id="VSSQ01027795">
    <property type="protein sequence ID" value="MPM77217.1"/>
    <property type="molecule type" value="Genomic_DNA"/>
</dbReference>
<protein>
    <submittedName>
        <fullName evidence="1">Uncharacterized protein</fullName>
    </submittedName>
</protein>
<proteinExistence type="predicted"/>
<sequence length="83" mass="9603">MGPVGSQKNQVTDYGFQLFDLNSVFLINPLFRRDKVDDLIGVAVFFDYHLPAIGNPQRIPIWSITCCHVFISYKDIIWGHQYL</sequence>
<comment type="caution">
    <text evidence="1">The sequence shown here is derived from an EMBL/GenBank/DDBJ whole genome shotgun (WGS) entry which is preliminary data.</text>
</comment>
<dbReference type="AlphaFoldDB" id="A0A645CJT9"/>